<evidence type="ECO:0000256" key="1">
    <source>
        <dbReference type="SAM" id="SignalP"/>
    </source>
</evidence>
<organism evidence="2 3">
    <name type="scientific">Paenibacillus apis</name>
    <dbReference type="NCBI Taxonomy" id="1792174"/>
    <lineage>
        <taxon>Bacteria</taxon>
        <taxon>Bacillati</taxon>
        <taxon>Bacillota</taxon>
        <taxon>Bacilli</taxon>
        <taxon>Bacillales</taxon>
        <taxon>Paenibacillaceae</taxon>
        <taxon>Paenibacillus</taxon>
    </lineage>
</organism>
<keyword evidence="1" id="KW-0732">Signal</keyword>
<evidence type="ECO:0008006" key="4">
    <source>
        <dbReference type="Google" id="ProtNLM"/>
    </source>
</evidence>
<protein>
    <recommendedName>
        <fullName evidence="4">Intracellular proteinase inhibitor BsuPI domain-containing protein</fullName>
    </recommendedName>
</protein>
<dbReference type="AlphaFoldDB" id="A0A919XZ43"/>
<dbReference type="PROSITE" id="PS51257">
    <property type="entry name" value="PROKAR_LIPOPROTEIN"/>
    <property type="match status" value="1"/>
</dbReference>
<name>A0A919XZ43_9BACL</name>
<dbReference type="EMBL" id="BORS01000001">
    <property type="protein sequence ID" value="GIO40328.1"/>
    <property type="molecule type" value="Genomic_DNA"/>
</dbReference>
<sequence length="164" mass="18275">MKKLVFVLLFTLLGCQASEPESAPAANQAKTEPAPLTQTAAPHGDLFSVRLSAPEQVKVNAIFTMEAELKNTADRTLEIMTGKPVFYYVIQDSDGNADPITRIEIGVMRPMDQDDVILEKHPYRFKTPGVYEVTAVAEFTLQGEEGNDQVYKLETDRRKIEALE</sequence>
<evidence type="ECO:0000313" key="3">
    <source>
        <dbReference type="Proteomes" id="UP000678895"/>
    </source>
</evidence>
<evidence type="ECO:0000313" key="2">
    <source>
        <dbReference type="EMBL" id="GIO40328.1"/>
    </source>
</evidence>
<accession>A0A919XZ43</accession>
<keyword evidence="3" id="KW-1185">Reference proteome</keyword>
<feature type="chain" id="PRO_5038692087" description="Intracellular proteinase inhibitor BsuPI domain-containing protein" evidence="1">
    <location>
        <begin position="18"/>
        <end position="164"/>
    </location>
</feature>
<dbReference type="Proteomes" id="UP000678895">
    <property type="component" value="Unassembled WGS sequence"/>
</dbReference>
<proteinExistence type="predicted"/>
<dbReference type="RefSeq" id="WP_301624048.1">
    <property type="nucleotide sequence ID" value="NZ_BORS01000001.1"/>
</dbReference>
<reference evidence="2" key="1">
    <citation type="submission" date="2021-03" db="EMBL/GenBank/DDBJ databases">
        <title>Antimicrobial resistance genes in bacteria isolated from Japanese honey, and their potential for conferring macrolide and lincosamide resistance in the American foulbrood pathogen Paenibacillus larvae.</title>
        <authorList>
            <person name="Okamoto M."/>
            <person name="Kumagai M."/>
            <person name="Kanamori H."/>
            <person name="Takamatsu D."/>
        </authorList>
    </citation>
    <scope>NUCLEOTIDE SEQUENCE</scope>
    <source>
        <strain evidence="2">J41TS4</strain>
    </source>
</reference>
<gene>
    <name evidence="2" type="ORF">J41TS4_00860</name>
</gene>
<feature type="signal peptide" evidence="1">
    <location>
        <begin position="1"/>
        <end position="17"/>
    </location>
</feature>
<comment type="caution">
    <text evidence="2">The sequence shown here is derived from an EMBL/GenBank/DDBJ whole genome shotgun (WGS) entry which is preliminary data.</text>
</comment>